<evidence type="ECO:0000313" key="2">
    <source>
        <dbReference type="Proteomes" id="UP000276133"/>
    </source>
</evidence>
<protein>
    <submittedName>
        <fullName evidence="1">Uncharacterized protein</fullName>
    </submittedName>
</protein>
<comment type="caution">
    <text evidence="1">The sequence shown here is derived from an EMBL/GenBank/DDBJ whole genome shotgun (WGS) entry which is preliminary data.</text>
</comment>
<gene>
    <name evidence="1" type="ORF">BpHYR1_018147</name>
</gene>
<reference evidence="1 2" key="1">
    <citation type="journal article" date="2018" name="Sci. Rep.">
        <title>Genomic signatures of local adaptation to the degree of environmental predictability in rotifers.</title>
        <authorList>
            <person name="Franch-Gras L."/>
            <person name="Hahn C."/>
            <person name="Garcia-Roger E.M."/>
            <person name="Carmona M.J."/>
            <person name="Serra M."/>
            <person name="Gomez A."/>
        </authorList>
    </citation>
    <scope>NUCLEOTIDE SEQUENCE [LARGE SCALE GENOMIC DNA]</scope>
    <source>
        <strain evidence="1">HYR1</strain>
    </source>
</reference>
<organism evidence="1 2">
    <name type="scientific">Brachionus plicatilis</name>
    <name type="common">Marine rotifer</name>
    <name type="synonym">Brachionus muelleri</name>
    <dbReference type="NCBI Taxonomy" id="10195"/>
    <lineage>
        <taxon>Eukaryota</taxon>
        <taxon>Metazoa</taxon>
        <taxon>Spiralia</taxon>
        <taxon>Gnathifera</taxon>
        <taxon>Rotifera</taxon>
        <taxon>Eurotatoria</taxon>
        <taxon>Monogononta</taxon>
        <taxon>Pseudotrocha</taxon>
        <taxon>Ploima</taxon>
        <taxon>Brachionidae</taxon>
        <taxon>Brachionus</taxon>
    </lineage>
</organism>
<dbReference type="Proteomes" id="UP000276133">
    <property type="component" value="Unassembled WGS sequence"/>
</dbReference>
<proteinExistence type="predicted"/>
<keyword evidence="2" id="KW-1185">Reference proteome</keyword>
<evidence type="ECO:0000313" key="1">
    <source>
        <dbReference type="EMBL" id="RNA08964.1"/>
    </source>
</evidence>
<name>A0A3M7QCQ1_BRAPC</name>
<accession>A0A3M7QCQ1</accession>
<dbReference type="AlphaFoldDB" id="A0A3M7QCQ1"/>
<feature type="non-terminal residue" evidence="1">
    <location>
        <position position="123"/>
    </location>
</feature>
<dbReference type="EMBL" id="REGN01006588">
    <property type="protein sequence ID" value="RNA08964.1"/>
    <property type="molecule type" value="Genomic_DNA"/>
</dbReference>
<sequence length="123" mass="14326">MLTFLATSKIKRLNKFSAKLLSNRRFKQNNFSHNNFTSLIKISGDYYNSEYNQGNWIQPYQDDSSSAYQNNDQKNSFTPVTLSWIVNARAPEKLSKMEKLQDKIFGPPDEDTEDYKMILNNGK</sequence>